<dbReference type="Gene3D" id="2.170.300.10">
    <property type="entry name" value="Tie2 ligand-binding domain superfamily"/>
    <property type="match status" value="1"/>
</dbReference>
<dbReference type="FunFam" id="2.60.40.10:FF:001776">
    <property type="entry name" value="Protein-tyrosine-phosphatase"/>
    <property type="match status" value="1"/>
</dbReference>
<feature type="domain" description="Fibronectin type-III" evidence="6">
    <location>
        <begin position="388"/>
        <end position="506"/>
    </location>
</feature>
<evidence type="ECO:0000259" key="4">
    <source>
        <dbReference type="PROSITE" id="PS50026"/>
    </source>
</evidence>
<feature type="domain" description="C-type lectin" evidence="5">
    <location>
        <begin position="1"/>
        <end position="38"/>
    </location>
</feature>
<sequence length="627" mass="68204">MWMSGKPNNLEGYQFCVARLIDGWDDQFCNVLRRFVCEISKGCPPGKWNVPICDRLCDNCYNGGVCNPHTGACICTHGFTGKNCLTACGDQRFGSECELVCGSAIADDSSCSDNKFCLPGPNDCSCIAGYTGAFCNEACRDGQFGSDCLQDCHCKDGMPCDVFTGRCEEGCESGWSGEGCQVPSVCPLGYFGVNCTDHCNCPDNVGCDKVSGFCITTEGQCEVGFTSDSVDMPNSCNSYTGCYNLCSGTCHCRDGEDDCDSVTGSCSSGRCHPRWTGESCQIDRFQLAREKTNPGIAIFSCAIMLDSPTNVESDFVKATTGDFSMDNWKMTKDPPQNIFSTLIDFMFNIQDFPVDSPIYCFIGDPFNKSSEFGYVKLASAAFYDLPTLRSPPTLVASSYYWVIISWRSWNCSIDTGDGPITGYVVYVHTEDGNETHTATLLPDGSLDTGSSRDRREVTSEGLDLLEYNITGLEDGTNYEIQIAVIREGPKGEGDRGHTFSVKTQELSSSPPSGSIATVAGSAVGAVVVIVIVIILIIIFYKRRSDESATAKSKGKESDSSPQYENPVFDPSKTDVHTYQDLNTDPHTYQDISTDGNTHQDLKEPDQEANYEALNDAITRDYVNVPGV</sequence>
<dbReference type="GeneID" id="105439971"/>
<dbReference type="AlphaFoldDB" id="A0A7M7P040"/>
<dbReference type="PANTHER" id="PTHR26391:SF18">
    <property type="entry name" value="PROTEIN KINASE RECEPTOR TIE-1, PUTATIVE-RELATED"/>
    <property type="match status" value="1"/>
</dbReference>
<dbReference type="RefSeq" id="XP_030844160.1">
    <property type="nucleotide sequence ID" value="XM_030988300.1"/>
</dbReference>
<dbReference type="Proteomes" id="UP000007110">
    <property type="component" value="Unassembled WGS sequence"/>
</dbReference>
<dbReference type="PROSITE" id="PS50853">
    <property type="entry name" value="FN3"/>
    <property type="match status" value="1"/>
</dbReference>
<feature type="transmembrane region" description="Helical" evidence="3">
    <location>
        <begin position="515"/>
        <end position="540"/>
    </location>
</feature>
<dbReference type="OrthoDB" id="10252017at2759"/>
<evidence type="ECO:0000259" key="6">
    <source>
        <dbReference type="PROSITE" id="PS50853"/>
    </source>
</evidence>
<evidence type="ECO:0000259" key="5">
    <source>
        <dbReference type="PROSITE" id="PS50041"/>
    </source>
</evidence>
<comment type="caution">
    <text evidence="1">Lacks conserved residue(s) required for the propagation of feature annotation.</text>
</comment>
<dbReference type="PROSITE" id="PS50041">
    <property type="entry name" value="C_TYPE_LECTIN_2"/>
    <property type="match status" value="1"/>
</dbReference>
<dbReference type="Pfam" id="PF00041">
    <property type="entry name" value="fn3"/>
    <property type="match status" value="1"/>
</dbReference>
<keyword evidence="1" id="KW-1015">Disulfide bond</keyword>
<keyword evidence="1" id="KW-0245">EGF-like domain</keyword>
<feature type="region of interest" description="Disordered" evidence="2">
    <location>
        <begin position="437"/>
        <end position="457"/>
    </location>
</feature>
<dbReference type="Gene3D" id="2.60.40.10">
    <property type="entry name" value="Immunoglobulins"/>
    <property type="match status" value="1"/>
</dbReference>
<accession>A0A7M7P040</accession>
<feature type="compositionally biased region" description="Polar residues" evidence="2">
    <location>
        <begin position="579"/>
        <end position="596"/>
    </location>
</feature>
<dbReference type="InterPro" id="IPR018378">
    <property type="entry name" value="C-type_lectin_CS"/>
</dbReference>
<dbReference type="InterPro" id="IPR013783">
    <property type="entry name" value="Ig-like_fold"/>
</dbReference>
<dbReference type="InterPro" id="IPR001304">
    <property type="entry name" value="C-type_lectin-like"/>
</dbReference>
<dbReference type="InterPro" id="IPR016187">
    <property type="entry name" value="CTDL_fold"/>
</dbReference>
<evidence type="ECO:0000256" key="3">
    <source>
        <dbReference type="SAM" id="Phobius"/>
    </source>
</evidence>
<dbReference type="SMART" id="SM00060">
    <property type="entry name" value="FN3"/>
    <property type="match status" value="1"/>
</dbReference>
<feature type="domain" description="EGF-like" evidence="4">
    <location>
        <begin position="49"/>
        <end position="85"/>
    </location>
</feature>
<evidence type="ECO:0000256" key="2">
    <source>
        <dbReference type="SAM" id="MobiDB-lite"/>
    </source>
</evidence>
<evidence type="ECO:0000256" key="1">
    <source>
        <dbReference type="PROSITE-ProRule" id="PRU00076"/>
    </source>
</evidence>
<dbReference type="OMA" id="NASENDW"/>
<feature type="compositionally biased region" description="Polar residues" evidence="2">
    <location>
        <begin position="500"/>
        <end position="511"/>
    </location>
</feature>
<keyword evidence="3" id="KW-0472">Membrane</keyword>
<dbReference type="CDD" id="cd00063">
    <property type="entry name" value="FN3"/>
    <property type="match status" value="1"/>
</dbReference>
<dbReference type="EnsemblMetazoa" id="XM_030988300">
    <property type="protein sequence ID" value="XP_030844160"/>
    <property type="gene ID" value="LOC105439971"/>
</dbReference>
<evidence type="ECO:0000313" key="7">
    <source>
        <dbReference type="EnsemblMetazoa" id="XP_030844160"/>
    </source>
</evidence>
<dbReference type="PROSITE" id="PS00022">
    <property type="entry name" value="EGF_1"/>
    <property type="match status" value="2"/>
</dbReference>
<keyword evidence="3" id="KW-1133">Transmembrane helix</keyword>
<feature type="region of interest" description="Disordered" evidence="2">
    <location>
        <begin position="489"/>
        <end position="514"/>
    </location>
</feature>
<dbReference type="PANTHER" id="PTHR26391">
    <property type="entry name" value="INACTIVE TYROSINE-PROTEIN KINASE 7"/>
    <property type="match status" value="1"/>
</dbReference>
<proteinExistence type="predicted"/>
<dbReference type="PROSITE" id="PS00615">
    <property type="entry name" value="C_TYPE_LECTIN_1"/>
    <property type="match status" value="1"/>
</dbReference>
<dbReference type="SUPFAM" id="SSF56436">
    <property type="entry name" value="C-type lectin-like"/>
    <property type="match status" value="1"/>
</dbReference>
<reference evidence="8" key="1">
    <citation type="submission" date="2015-02" db="EMBL/GenBank/DDBJ databases">
        <title>Genome sequencing for Strongylocentrotus purpuratus.</title>
        <authorList>
            <person name="Murali S."/>
            <person name="Liu Y."/>
            <person name="Vee V."/>
            <person name="English A."/>
            <person name="Wang M."/>
            <person name="Skinner E."/>
            <person name="Han Y."/>
            <person name="Muzny D.M."/>
            <person name="Worley K.C."/>
            <person name="Gibbs R.A."/>
        </authorList>
    </citation>
    <scope>NUCLEOTIDE SEQUENCE</scope>
</reference>
<dbReference type="KEGG" id="spu:105439971"/>
<dbReference type="InterPro" id="IPR000742">
    <property type="entry name" value="EGF"/>
</dbReference>
<dbReference type="PROSITE" id="PS50026">
    <property type="entry name" value="EGF_3"/>
    <property type="match status" value="1"/>
</dbReference>
<keyword evidence="3" id="KW-0812">Transmembrane</keyword>
<dbReference type="FunFam" id="2.170.300.10:FF:000003">
    <property type="entry name" value="tyrosine-protein kinase receptor Tie-1 isoform X1"/>
    <property type="match status" value="1"/>
</dbReference>
<dbReference type="InterPro" id="IPR003961">
    <property type="entry name" value="FN3_dom"/>
</dbReference>
<dbReference type="SUPFAM" id="SSF49265">
    <property type="entry name" value="Fibronectin type III"/>
    <property type="match status" value="1"/>
</dbReference>
<feature type="region of interest" description="Disordered" evidence="2">
    <location>
        <begin position="549"/>
        <end position="605"/>
    </location>
</feature>
<name>A0A7M7P040_STRPU</name>
<keyword evidence="8" id="KW-1185">Reference proteome</keyword>
<protein>
    <submittedName>
        <fullName evidence="7">Uncharacterized protein</fullName>
    </submittedName>
</protein>
<feature type="disulfide bond" evidence="1">
    <location>
        <begin position="75"/>
        <end position="84"/>
    </location>
</feature>
<organism evidence="7 8">
    <name type="scientific">Strongylocentrotus purpuratus</name>
    <name type="common">Purple sea urchin</name>
    <dbReference type="NCBI Taxonomy" id="7668"/>
    <lineage>
        <taxon>Eukaryota</taxon>
        <taxon>Metazoa</taxon>
        <taxon>Echinodermata</taxon>
        <taxon>Eleutherozoa</taxon>
        <taxon>Echinozoa</taxon>
        <taxon>Echinoidea</taxon>
        <taxon>Euechinoidea</taxon>
        <taxon>Echinacea</taxon>
        <taxon>Camarodonta</taxon>
        <taxon>Echinidea</taxon>
        <taxon>Strongylocentrotidae</taxon>
        <taxon>Strongylocentrotus</taxon>
    </lineage>
</organism>
<feature type="compositionally biased region" description="Basic and acidic residues" evidence="2">
    <location>
        <begin position="549"/>
        <end position="558"/>
    </location>
</feature>
<reference evidence="7" key="2">
    <citation type="submission" date="2021-01" db="UniProtKB">
        <authorList>
            <consortium name="EnsemblMetazoa"/>
        </authorList>
    </citation>
    <scope>IDENTIFICATION</scope>
</reference>
<evidence type="ECO:0000313" key="8">
    <source>
        <dbReference type="Proteomes" id="UP000007110"/>
    </source>
</evidence>
<dbReference type="InterPro" id="IPR036116">
    <property type="entry name" value="FN3_sf"/>
</dbReference>
<dbReference type="InParanoid" id="A0A7M7P040"/>